<reference evidence="7" key="1">
    <citation type="submission" date="2015-12" db="EMBL/GenBank/DDBJ databases">
        <authorList>
            <person name="Lodha T.D."/>
            <person name="Chintalapati S."/>
            <person name="Chintalapati V.R."/>
            <person name="Sravanthi T."/>
        </authorList>
    </citation>
    <scope>NUCLEOTIDE SEQUENCE [LARGE SCALE GENOMIC DNA]</scope>
    <source>
        <strain evidence="7">JC133</strain>
    </source>
</reference>
<keyword evidence="2" id="KW-0479">Metal-binding</keyword>
<keyword evidence="1" id="KW-0001">2Fe-2S</keyword>
<keyword evidence="7" id="KW-1185">Reference proteome</keyword>
<dbReference type="RefSeq" id="WP_018527792.1">
    <property type="nucleotide sequence ID" value="NZ_LPWH01000117.1"/>
</dbReference>
<dbReference type="InterPro" id="IPR017941">
    <property type="entry name" value="Rieske_2Fe-2S"/>
</dbReference>
<dbReference type="OrthoDB" id="9800776at2"/>
<name>A0A2S4JGU2_9SPIO</name>
<keyword evidence="3" id="KW-0408">Iron</keyword>
<evidence type="ECO:0000256" key="4">
    <source>
        <dbReference type="ARBA" id="ARBA00023014"/>
    </source>
</evidence>
<gene>
    <name evidence="6" type="ORF">AU468_11920</name>
</gene>
<dbReference type="Proteomes" id="UP000237350">
    <property type="component" value="Unassembled WGS sequence"/>
</dbReference>
<sequence>MAQWREACREDSFRKATSFTHRRKEIALFRLDDGIYAIANSCSHEYSPLCEGMVVGPHVYCPKHGSRFDITTGAVLDLPATSPVKTYPVKVEEGVVYVKV</sequence>
<evidence type="ECO:0000313" key="7">
    <source>
        <dbReference type="Proteomes" id="UP000237350"/>
    </source>
</evidence>
<protein>
    <submittedName>
        <fullName evidence="6">2Fe-2S ferredoxin</fullName>
    </submittedName>
</protein>
<evidence type="ECO:0000256" key="3">
    <source>
        <dbReference type="ARBA" id="ARBA00023004"/>
    </source>
</evidence>
<dbReference type="Gene3D" id="2.102.10.10">
    <property type="entry name" value="Rieske [2Fe-2S] iron-sulphur domain"/>
    <property type="match status" value="1"/>
</dbReference>
<dbReference type="PROSITE" id="PS51296">
    <property type="entry name" value="RIESKE"/>
    <property type="match status" value="1"/>
</dbReference>
<organism evidence="6 7">
    <name type="scientific">Alkalispirochaeta sphaeroplastigenens</name>
    <dbReference type="NCBI Taxonomy" id="1187066"/>
    <lineage>
        <taxon>Bacteria</taxon>
        <taxon>Pseudomonadati</taxon>
        <taxon>Spirochaetota</taxon>
        <taxon>Spirochaetia</taxon>
        <taxon>Spirochaetales</taxon>
        <taxon>Spirochaetaceae</taxon>
        <taxon>Alkalispirochaeta</taxon>
    </lineage>
</organism>
<evidence type="ECO:0000256" key="1">
    <source>
        <dbReference type="ARBA" id="ARBA00022714"/>
    </source>
</evidence>
<feature type="domain" description="Rieske" evidence="5">
    <location>
        <begin position="4"/>
        <end position="98"/>
    </location>
</feature>
<dbReference type="EMBL" id="LPWH01000117">
    <property type="protein sequence ID" value="POQ98741.1"/>
    <property type="molecule type" value="Genomic_DNA"/>
</dbReference>
<dbReference type="PANTHER" id="PTHR21496:SF23">
    <property type="entry name" value="3-PHENYLPROPIONATE_CINNAMIC ACID DIOXYGENASE FERREDOXIN SUBUNIT"/>
    <property type="match status" value="1"/>
</dbReference>
<dbReference type="GO" id="GO:0046872">
    <property type="term" value="F:metal ion binding"/>
    <property type="evidence" value="ECO:0007669"/>
    <property type="project" value="UniProtKB-KW"/>
</dbReference>
<comment type="caution">
    <text evidence="6">The sequence shown here is derived from an EMBL/GenBank/DDBJ whole genome shotgun (WGS) entry which is preliminary data.</text>
</comment>
<evidence type="ECO:0000313" key="6">
    <source>
        <dbReference type="EMBL" id="POQ98741.1"/>
    </source>
</evidence>
<dbReference type="Pfam" id="PF00355">
    <property type="entry name" value="Rieske"/>
    <property type="match status" value="1"/>
</dbReference>
<evidence type="ECO:0000256" key="2">
    <source>
        <dbReference type="ARBA" id="ARBA00022723"/>
    </source>
</evidence>
<accession>A0A2S4JGU2</accession>
<evidence type="ECO:0000259" key="5">
    <source>
        <dbReference type="PROSITE" id="PS51296"/>
    </source>
</evidence>
<dbReference type="PANTHER" id="PTHR21496">
    <property type="entry name" value="FERREDOXIN-RELATED"/>
    <property type="match status" value="1"/>
</dbReference>
<proteinExistence type="predicted"/>
<dbReference type="InterPro" id="IPR036922">
    <property type="entry name" value="Rieske_2Fe-2S_sf"/>
</dbReference>
<dbReference type="GO" id="GO:0051537">
    <property type="term" value="F:2 iron, 2 sulfur cluster binding"/>
    <property type="evidence" value="ECO:0007669"/>
    <property type="project" value="UniProtKB-KW"/>
</dbReference>
<dbReference type="AlphaFoldDB" id="A0A2S4JGU2"/>
<keyword evidence="4" id="KW-0411">Iron-sulfur</keyword>
<dbReference type="SUPFAM" id="SSF50022">
    <property type="entry name" value="ISP domain"/>
    <property type="match status" value="1"/>
</dbReference>
<dbReference type="CDD" id="cd03528">
    <property type="entry name" value="Rieske_RO_ferredoxin"/>
    <property type="match status" value="1"/>
</dbReference>